<protein>
    <recommendedName>
        <fullName evidence="2">Alginate export domain-containing protein</fullName>
    </recommendedName>
</protein>
<dbReference type="AlphaFoldDB" id="A0A5E8H1V1"/>
<sequence>MKTGHLAAFAAIALGQFGVAASPPAWASEPLIYQADNLEVQLLLQAGVNVVAEGNLFWTLSDTFARSENYNPDKVWVEYYLKPGISASYTLPWDMTAYGKASLVASYTQDIDAYDLGNTGRITLEEGYVGIQKRFDNLSKIDFSIGPRELKLGTGMLVANGGSSGFERGALKFGPRKAWELAAIARGTVGNYSATAFYLDPNEMPSTDNKNELAGFDVRYDGSGGGFAGITYLNVLSSNNAYPKAAPAGRGAPSIQAGARDGLNALGFYARTGPINTHFGTAFFSADGAAEWNETIDMFAWGGRLQAGHIWSEHSWLPSLTYTYKTFSGDDPATSQQERFDPLYYDGSPSSWATGSKSSMTFINSNVQAHEIAFNIKPTKKNSITLRYAHIRANELRSPIQFGQATRFEIAGGDNIVAGVTDHHLADDFFLEFSHGFNRNAFLTAGLSASFPGKGLDLAANRDLPVWYGGFVNLVINY</sequence>
<organism evidence="3 4">
    <name type="scientific">Roseibium alexandrii (strain DSM 17067 / NCIMB 14079 / DFL-11)</name>
    <name type="common">Labrenzia alexandrii</name>
    <dbReference type="NCBI Taxonomy" id="244592"/>
    <lineage>
        <taxon>Bacteria</taxon>
        <taxon>Pseudomonadati</taxon>
        <taxon>Pseudomonadota</taxon>
        <taxon>Alphaproteobacteria</taxon>
        <taxon>Hyphomicrobiales</taxon>
        <taxon>Stappiaceae</taxon>
        <taxon>Roseibium</taxon>
    </lineage>
</organism>
<name>A0A5E8H1V1_ROSAD</name>
<evidence type="ECO:0000256" key="1">
    <source>
        <dbReference type="SAM" id="SignalP"/>
    </source>
</evidence>
<feature type="chain" id="PRO_5023030304" description="Alginate export domain-containing protein" evidence="1">
    <location>
        <begin position="28"/>
        <end position="478"/>
    </location>
</feature>
<dbReference type="InterPro" id="IPR053728">
    <property type="entry name" value="Alginate_Permeability_Chnl"/>
</dbReference>
<comment type="caution">
    <text evidence="3">The sequence shown here is derived from an EMBL/GenBank/DDBJ whole genome shotgun (WGS) entry which is preliminary data.</text>
</comment>
<evidence type="ECO:0000313" key="4">
    <source>
        <dbReference type="Proteomes" id="UP000004703"/>
    </source>
</evidence>
<accession>A0A5E8H1V1</accession>
<keyword evidence="1" id="KW-0732">Signal</keyword>
<feature type="domain" description="Alginate export" evidence="2">
    <location>
        <begin position="293"/>
        <end position="456"/>
    </location>
</feature>
<gene>
    <name evidence="3" type="ORF">SADFL11_3619</name>
</gene>
<feature type="signal peptide" evidence="1">
    <location>
        <begin position="1"/>
        <end position="27"/>
    </location>
</feature>
<dbReference type="Proteomes" id="UP000004703">
    <property type="component" value="Chromosome"/>
</dbReference>
<dbReference type="Gene3D" id="2.40.160.100">
    <property type="match status" value="1"/>
</dbReference>
<dbReference type="InterPro" id="IPR025388">
    <property type="entry name" value="Alginate_export_dom"/>
</dbReference>
<reference evidence="3 4" key="2">
    <citation type="submission" date="2013-04" db="EMBL/GenBank/DDBJ databases">
        <authorList>
            <person name="Fiebig A."/>
            <person name="Pradella S."/>
            <person name="Wagner-Doebler I."/>
        </authorList>
    </citation>
    <scope>NUCLEOTIDE SEQUENCE [LARGE SCALE GENOMIC DNA]</scope>
    <source>
        <strain evidence="4">DSM 17067 / NCIMB 14079 / DFL-11</strain>
    </source>
</reference>
<evidence type="ECO:0000259" key="2">
    <source>
        <dbReference type="Pfam" id="PF13372"/>
    </source>
</evidence>
<proteinExistence type="predicted"/>
<dbReference type="EMBL" id="ACCU02000002">
    <property type="protein sequence ID" value="EEE46330.2"/>
    <property type="molecule type" value="Genomic_DNA"/>
</dbReference>
<reference evidence="3 4" key="1">
    <citation type="submission" date="2008-01" db="EMBL/GenBank/DDBJ databases">
        <authorList>
            <person name="Wagner-Dobler I."/>
            <person name="Ferriera S."/>
            <person name="Johnson J."/>
            <person name="Kravitz S."/>
            <person name="Beeson K."/>
            <person name="Sutton G."/>
            <person name="Rogers Y.-H."/>
            <person name="Friedman R."/>
            <person name="Frazier M."/>
            <person name="Venter J.C."/>
        </authorList>
    </citation>
    <scope>NUCLEOTIDE SEQUENCE [LARGE SCALE GENOMIC DNA]</scope>
    <source>
        <strain evidence="4">DSM 17067 / NCIMB 14079 / DFL-11</strain>
    </source>
</reference>
<dbReference type="RefSeq" id="WP_040452214.1">
    <property type="nucleotide sequence ID" value="NZ_CM011002.1"/>
</dbReference>
<evidence type="ECO:0000313" key="3">
    <source>
        <dbReference type="EMBL" id="EEE46330.2"/>
    </source>
</evidence>
<dbReference type="Pfam" id="PF13372">
    <property type="entry name" value="Alginate_exp"/>
    <property type="match status" value="1"/>
</dbReference>